<dbReference type="Proteomes" id="UP000294980">
    <property type="component" value="Unassembled WGS sequence"/>
</dbReference>
<feature type="domain" description="PIN" evidence="1">
    <location>
        <begin position="5"/>
        <end position="116"/>
    </location>
</feature>
<accession>A0A4R2KRW5</accession>
<evidence type="ECO:0000313" key="3">
    <source>
        <dbReference type="Proteomes" id="UP000294980"/>
    </source>
</evidence>
<dbReference type="PANTHER" id="PTHR34610:SF3">
    <property type="entry name" value="SSL7007 PROTEIN"/>
    <property type="match status" value="1"/>
</dbReference>
<proteinExistence type="predicted"/>
<sequence length="143" mass="15270">MRPPVVVDTNVVVAGLITGAKESPVVVILDAMLSGQLLYLLSPALLAEYRAVLLRPKLTALHGLVVADVDQLLVELTANGIWREPAAAPHAPDRNDDHLWELLHDFPGSALITGDRLLQEKPPAGISVISPSAWIHGIASSLQ</sequence>
<protein>
    <submittedName>
        <fullName evidence="2">Putative PIN family toxin of toxin-antitoxin system</fullName>
    </submittedName>
</protein>
<dbReference type="RefSeq" id="WP_117319340.1">
    <property type="nucleotide sequence ID" value="NZ_QQSW01000024.1"/>
</dbReference>
<keyword evidence="3" id="KW-1185">Reference proteome</keyword>
<evidence type="ECO:0000313" key="2">
    <source>
        <dbReference type="EMBL" id="TCO73736.1"/>
    </source>
</evidence>
<dbReference type="EMBL" id="SLWX01000015">
    <property type="protein sequence ID" value="TCO73736.1"/>
    <property type="molecule type" value="Genomic_DNA"/>
</dbReference>
<reference evidence="2 3" key="1">
    <citation type="submission" date="2019-03" db="EMBL/GenBank/DDBJ databases">
        <title>Genomic Encyclopedia of Type Strains, Phase IV (KMG-IV): sequencing the most valuable type-strain genomes for metagenomic binning, comparative biology and taxonomic classification.</title>
        <authorList>
            <person name="Goeker M."/>
        </authorList>
    </citation>
    <scope>NUCLEOTIDE SEQUENCE [LARGE SCALE GENOMIC DNA]</scope>
    <source>
        <strain evidence="2 3">DSM 23344</strain>
    </source>
</reference>
<dbReference type="InterPro" id="IPR002850">
    <property type="entry name" value="PIN_toxin-like"/>
</dbReference>
<dbReference type="AlphaFoldDB" id="A0A4R2KRW5"/>
<dbReference type="InterPro" id="IPR002716">
    <property type="entry name" value="PIN_dom"/>
</dbReference>
<name>A0A4R2KRW5_9GAMM</name>
<organism evidence="2 3">
    <name type="scientific">Chromatocurvus halotolerans</name>
    <dbReference type="NCBI Taxonomy" id="1132028"/>
    <lineage>
        <taxon>Bacteria</taxon>
        <taxon>Pseudomonadati</taxon>
        <taxon>Pseudomonadota</taxon>
        <taxon>Gammaproteobacteria</taxon>
        <taxon>Cellvibrionales</taxon>
        <taxon>Halieaceae</taxon>
        <taxon>Chromatocurvus</taxon>
    </lineage>
</organism>
<dbReference type="Pfam" id="PF13470">
    <property type="entry name" value="PIN_3"/>
    <property type="match status" value="1"/>
</dbReference>
<dbReference type="OrthoDB" id="9798108at2"/>
<dbReference type="NCBIfam" id="TIGR00305">
    <property type="entry name" value="putative toxin-antitoxin system toxin component, PIN family"/>
    <property type="match status" value="1"/>
</dbReference>
<dbReference type="PANTHER" id="PTHR34610">
    <property type="entry name" value="SSL7007 PROTEIN"/>
    <property type="match status" value="1"/>
</dbReference>
<gene>
    <name evidence="2" type="ORF">EV688_11553</name>
</gene>
<evidence type="ECO:0000259" key="1">
    <source>
        <dbReference type="Pfam" id="PF13470"/>
    </source>
</evidence>
<comment type="caution">
    <text evidence="2">The sequence shown here is derived from an EMBL/GenBank/DDBJ whole genome shotgun (WGS) entry which is preliminary data.</text>
</comment>